<evidence type="ECO:0000313" key="3">
    <source>
        <dbReference type="Proteomes" id="UP000784294"/>
    </source>
</evidence>
<sequence>MLNQYYKIKKKSESVHEDSRRKNRELLERHNADLRLFDSESTRLGINTDALLGANTVSELIPPGASHLNNLARHFSAMQSVVIDTSSTSSSCGSTGRAAPTASGETNSSGRLVFANRNSMIVLNAGNTAHMSGHHVSMSESDSPGQNQR</sequence>
<gene>
    <name evidence="2" type="ORF">PXEA_LOCUS6098</name>
</gene>
<proteinExistence type="predicted"/>
<comment type="caution">
    <text evidence="2">The sequence shown here is derived from an EMBL/GenBank/DDBJ whole genome shotgun (WGS) entry which is preliminary data.</text>
</comment>
<feature type="region of interest" description="Disordered" evidence="1">
    <location>
        <begin position="86"/>
        <end position="108"/>
    </location>
</feature>
<dbReference type="EMBL" id="CAAALY010015418">
    <property type="protein sequence ID" value="VEL12658.1"/>
    <property type="molecule type" value="Genomic_DNA"/>
</dbReference>
<evidence type="ECO:0000256" key="1">
    <source>
        <dbReference type="SAM" id="MobiDB-lite"/>
    </source>
</evidence>
<feature type="compositionally biased region" description="Low complexity" evidence="1">
    <location>
        <begin position="86"/>
        <end position="96"/>
    </location>
</feature>
<keyword evidence="3" id="KW-1185">Reference proteome</keyword>
<protein>
    <submittedName>
        <fullName evidence="2">Uncharacterized protein</fullName>
    </submittedName>
</protein>
<dbReference type="AlphaFoldDB" id="A0A3S5CJ78"/>
<organism evidence="2 3">
    <name type="scientific">Protopolystoma xenopodis</name>
    <dbReference type="NCBI Taxonomy" id="117903"/>
    <lineage>
        <taxon>Eukaryota</taxon>
        <taxon>Metazoa</taxon>
        <taxon>Spiralia</taxon>
        <taxon>Lophotrochozoa</taxon>
        <taxon>Platyhelminthes</taxon>
        <taxon>Monogenea</taxon>
        <taxon>Polyopisthocotylea</taxon>
        <taxon>Polystomatidea</taxon>
        <taxon>Polystomatidae</taxon>
        <taxon>Protopolystoma</taxon>
    </lineage>
</organism>
<evidence type="ECO:0000313" key="2">
    <source>
        <dbReference type="EMBL" id="VEL12658.1"/>
    </source>
</evidence>
<accession>A0A3S5CJ78</accession>
<name>A0A3S5CJ78_9PLAT</name>
<dbReference type="Proteomes" id="UP000784294">
    <property type="component" value="Unassembled WGS sequence"/>
</dbReference>
<reference evidence="2" key="1">
    <citation type="submission" date="2018-11" db="EMBL/GenBank/DDBJ databases">
        <authorList>
            <consortium name="Pathogen Informatics"/>
        </authorList>
    </citation>
    <scope>NUCLEOTIDE SEQUENCE</scope>
</reference>